<dbReference type="InterPro" id="IPR001173">
    <property type="entry name" value="Glyco_trans_2-like"/>
</dbReference>
<dbReference type="OrthoDB" id="11098at2157"/>
<accession>A0A544QRM8</accession>
<feature type="domain" description="Glycosyltransferase 2-like" evidence="1">
    <location>
        <begin position="8"/>
        <end position="130"/>
    </location>
</feature>
<gene>
    <name evidence="2" type="ORF">EWF95_03845</name>
</gene>
<dbReference type="GO" id="GO:0016740">
    <property type="term" value="F:transferase activity"/>
    <property type="evidence" value="ECO:0007669"/>
    <property type="project" value="UniProtKB-KW"/>
</dbReference>
<dbReference type="Pfam" id="PF00535">
    <property type="entry name" value="Glycos_transf_2"/>
    <property type="match status" value="1"/>
</dbReference>
<name>A0A544QRM8_9EURY</name>
<sequence>MTERTLGIVIPAYQPDIELLDRYIEQINNRLDPATILVELDAPEPETALALRSLPVTVETVSHRRGKGTAITAGFETLETDLYMFADADGSTPVDSLADIVEPVRQHRAALAVGSRRHPDAEIEDEQSRLRQFLGDGFSWLAGSLLPVTLHDYQCGAKAIDAHAWNQVHEHLYEPGFAWDVELIAMVGALDLSITEVPVQWEDRPGSTVDPVADAARMFRALLTSRHRAKQLTDERFHSVIAARTTQPTPLIEEVSEL</sequence>
<evidence type="ECO:0000259" key="1">
    <source>
        <dbReference type="Pfam" id="PF00535"/>
    </source>
</evidence>
<dbReference type="InterPro" id="IPR029044">
    <property type="entry name" value="Nucleotide-diphossugar_trans"/>
</dbReference>
<dbReference type="GO" id="GO:0006487">
    <property type="term" value="P:protein N-linked glycosylation"/>
    <property type="evidence" value="ECO:0007669"/>
    <property type="project" value="TreeGrafter"/>
</dbReference>
<comment type="caution">
    <text evidence="2">The sequence shown here is derived from an EMBL/GenBank/DDBJ whole genome shotgun (WGS) entry which is preliminary data.</text>
</comment>
<dbReference type="PANTHER" id="PTHR10859">
    <property type="entry name" value="GLYCOSYL TRANSFERASE"/>
    <property type="match status" value="1"/>
</dbReference>
<reference evidence="2 3" key="1">
    <citation type="submission" date="2019-02" db="EMBL/GenBank/DDBJ databases">
        <title>Halonotius sp. a new haloqrchaeon isolated from saline water.</title>
        <authorList>
            <person name="Duran-Viseras A."/>
            <person name="Sanchez-Porro C."/>
            <person name="Ventosa A."/>
        </authorList>
    </citation>
    <scope>NUCLEOTIDE SEQUENCE [LARGE SCALE GENOMIC DNA]</scope>
    <source>
        <strain evidence="2 3">F9-27</strain>
    </source>
</reference>
<evidence type="ECO:0000313" key="2">
    <source>
        <dbReference type="EMBL" id="TQQ82082.1"/>
    </source>
</evidence>
<dbReference type="SUPFAM" id="SSF53448">
    <property type="entry name" value="Nucleotide-diphospho-sugar transferases"/>
    <property type="match status" value="1"/>
</dbReference>
<dbReference type="EMBL" id="SESI01000001">
    <property type="protein sequence ID" value="TQQ82082.1"/>
    <property type="molecule type" value="Genomic_DNA"/>
</dbReference>
<proteinExistence type="predicted"/>
<dbReference type="Proteomes" id="UP000315385">
    <property type="component" value="Unassembled WGS sequence"/>
</dbReference>
<dbReference type="RefSeq" id="WP_142442734.1">
    <property type="nucleotide sequence ID" value="NZ_SESI01000001.1"/>
</dbReference>
<keyword evidence="2" id="KW-0808">Transferase</keyword>
<organism evidence="2 3">
    <name type="scientific">Halonotius roseus</name>
    <dbReference type="NCBI Taxonomy" id="2511997"/>
    <lineage>
        <taxon>Archaea</taxon>
        <taxon>Methanobacteriati</taxon>
        <taxon>Methanobacteriota</taxon>
        <taxon>Stenosarchaea group</taxon>
        <taxon>Halobacteria</taxon>
        <taxon>Halobacteriales</taxon>
        <taxon>Haloferacaceae</taxon>
        <taxon>Halonotius</taxon>
    </lineage>
</organism>
<keyword evidence="3" id="KW-1185">Reference proteome</keyword>
<protein>
    <submittedName>
        <fullName evidence="2">Glycosyltransferase</fullName>
    </submittedName>
</protein>
<dbReference type="PANTHER" id="PTHR10859:SF91">
    <property type="entry name" value="DOLICHYL-PHOSPHATE BETA-GLUCOSYLTRANSFERASE"/>
    <property type="match status" value="1"/>
</dbReference>
<dbReference type="AlphaFoldDB" id="A0A544QRM8"/>
<dbReference type="Gene3D" id="3.90.550.10">
    <property type="entry name" value="Spore Coat Polysaccharide Biosynthesis Protein SpsA, Chain A"/>
    <property type="match status" value="1"/>
</dbReference>
<evidence type="ECO:0000313" key="3">
    <source>
        <dbReference type="Proteomes" id="UP000315385"/>
    </source>
</evidence>